<dbReference type="RefSeq" id="WP_168963869.1">
    <property type="nucleotide sequence ID" value="NZ_JABAEW010000062.1"/>
</dbReference>
<dbReference type="InterPro" id="IPR015813">
    <property type="entry name" value="Pyrv/PenolPyrv_kinase-like_dom"/>
</dbReference>
<comment type="similarity">
    <text evidence="1">Belongs to the HpcH/HpaI aldolase family.</text>
</comment>
<dbReference type="EMBL" id="JABAEW010000062">
    <property type="protein sequence ID" value="NMD88867.1"/>
    <property type="molecule type" value="Genomic_DNA"/>
</dbReference>
<dbReference type="InterPro" id="IPR050251">
    <property type="entry name" value="HpcH-HpaI_aldolase"/>
</dbReference>
<evidence type="ECO:0000313" key="6">
    <source>
        <dbReference type="Proteomes" id="UP000576225"/>
    </source>
</evidence>
<dbReference type="InterPro" id="IPR005000">
    <property type="entry name" value="Aldolase/citrate-lyase_domain"/>
</dbReference>
<organism evidence="5 6">
    <name type="scientific">Victivallis vadensis</name>
    <dbReference type="NCBI Taxonomy" id="172901"/>
    <lineage>
        <taxon>Bacteria</taxon>
        <taxon>Pseudomonadati</taxon>
        <taxon>Lentisphaerota</taxon>
        <taxon>Lentisphaeria</taxon>
        <taxon>Victivallales</taxon>
        <taxon>Victivallaceae</taxon>
        <taxon>Victivallis</taxon>
    </lineage>
</organism>
<comment type="caution">
    <text evidence="5">The sequence shown here is derived from an EMBL/GenBank/DDBJ whole genome shotgun (WGS) entry which is preliminary data.</text>
</comment>
<dbReference type="Pfam" id="PF03328">
    <property type="entry name" value="HpcH_HpaI"/>
    <property type="match status" value="1"/>
</dbReference>
<dbReference type="Proteomes" id="UP000576225">
    <property type="component" value="Unassembled WGS sequence"/>
</dbReference>
<dbReference type="SUPFAM" id="SSF51621">
    <property type="entry name" value="Phosphoenolpyruvate/pyruvate domain"/>
    <property type="match status" value="1"/>
</dbReference>
<evidence type="ECO:0000256" key="1">
    <source>
        <dbReference type="ARBA" id="ARBA00005568"/>
    </source>
</evidence>
<dbReference type="AlphaFoldDB" id="A0A848B3U0"/>
<reference evidence="5 6" key="1">
    <citation type="submission" date="2020-04" db="EMBL/GenBank/DDBJ databases">
        <authorList>
            <person name="Hitch T.C.A."/>
            <person name="Wylensek D."/>
            <person name="Clavel T."/>
        </authorList>
    </citation>
    <scope>NUCLEOTIDE SEQUENCE [LARGE SCALE GENOMIC DNA]</scope>
    <source>
        <strain evidence="5 6">COR2-253-APC-1A</strain>
    </source>
</reference>
<feature type="domain" description="HpcH/HpaI aldolase/citrate lyase" evidence="4">
    <location>
        <begin position="24"/>
        <end position="238"/>
    </location>
</feature>
<evidence type="ECO:0000259" key="4">
    <source>
        <dbReference type="Pfam" id="PF03328"/>
    </source>
</evidence>
<dbReference type="PANTHER" id="PTHR30502">
    <property type="entry name" value="2-KETO-3-DEOXY-L-RHAMNONATE ALDOLASE"/>
    <property type="match status" value="1"/>
</dbReference>
<gene>
    <name evidence="5" type="ORF">HF882_19975</name>
</gene>
<keyword evidence="3" id="KW-0456">Lyase</keyword>
<proteinExistence type="inferred from homology"/>
<protein>
    <recommendedName>
        <fullName evidence="4">HpcH/HpaI aldolase/citrate lyase domain-containing protein</fullName>
    </recommendedName>
</protein>
<name>A0A848B3U0_9BACT</name>
<keyword evidence="2" id="KW-0479">Metal-binding</keyword>
<dbReference type="GO" id="GO:0005737">
    <property type="term" value="C:cytoplasm"/>
    <property type="evidence" value="ECO:0007669"/>
    <property type="project" value="TreeGrafter"/>
</dbReference>
<sequence>MKINNLEKFLSKTASGKSAAGIVVTSHDAAISELAADCGFDFVWLDMEHSPLTIVDAMHHMTALRGTGCAPFVRVAWNLPYLLKPVLDLAPAAVIVPMVNNACEAEAAVRACRYPADGGERGFAVRRANGYDRDSLDIYLEASRREPLVIVQIEHREAVRNIDEILRVEGLGGICIGPCDLSSSYGKTGRFDDPEVAGAIDRVRERTLEAGILLGGFCAGAFWQNRFMNWKALCTDSGLLASAARRLLQTHLNHAYAQ</sequence>
<dbReference type="Gene3D" id="3.20.20.60">
    <property type="entry name" value="Phosphoenolpyruvate-binding domains"/>
    <property type="match status" value="1"/>
</dbReference>
<evidence type="ECO:0000256" key="2">
    <source>
        <dbReference type="ARBA" id="ARBA00022723"/>
    </source>
</evidence>
<dbReference type="GO" id="GO:0016832">
    <property type="term" value="F:aldehyde-lyase activity"/>
    <property type="evidence" value="ECO:0007669"/>
    <property type="project" value="TreeGrafter"/>
</dbReference>
<accession>A0A848B3U0</accession>
<dbReference type="GO" id="GO:0046872">
    <property type="term" value="F:metal ion binding"/>
    <property type="evidence" value="ECO:0007669"/>
    <property type="project" value="UniProtKB-KW"/>
</dbReference>
<evidence type="ECO:0000256" key="3">
    <source>
        <dbReference type="ARBA" id="ARBA00023239"/>
    </source>
</evidence>
<dbReference type="PANTHER" id="PTHR30502:SF0">
    <property type="entry name" value="PHOSPHOENOLPYRUVATE CARBOXYLASE FAMILY PROTEIN"/>
    <property type="match status" value="1"/>
</dbReference>
<dbReference type="InterPro" id="IPR040442">
    <property type="entry name" value="Pyrv_kinase-like_dom_sf"/>
</dbReference>
<evidence type="ECO:0000313" key="5">
    <source>
        <dbReference type="EMBL" id="NMD88867.1"/>
    </source>
</evidence>